<evidence type="ECO:0000259" key="6">
    <source>
        <dbReference type="Pfam" id="PF02737"/>
    </source>
</evidence>
<dbReference type="PIRSF" id="PIRSF000105">
    <property type="entry name" value="HCDH"/>
    <property type="match status" value="1"/>
</dbReference>
<dbReference type="InterPro" id="IPR006108">
    <property type="entry name" value="3HC_DH_C"/>
</dbReference>
<dbReference type="SUPFAM" id="SSF51735">
    <property type="entry name" value="NAD(P)-binding Rossmann-fold domains"/>
    <property type="match status" value="1"/>
</dbReference>
<evidence type="ECO:0000313" key="7">
    <source>
        <dbReference type="EMBL" id="PTX48722.1"/>
    </source>
</evidence>
<dbReference type="OrthoDB" id="9771883at2"/>
<dbReference type="InterPro" id="IPR006176">
    <property type="entry name" value="3-OHacyl-CoA_DH_NAD-bd"/>
</dbReference>
<evidence type="ECO:0000256" key="2">
    <source>
        <dbReference type="ARBA" id="ARBA00009463"/>
    </source>
</evidence>
<dbReference type="InterPro" id="IPR022694">
    <property type="entry name" value="3-OHacyl-CoA_DH"/>
</dbReference>
<evidence type="ECO:0000256" key="3">
    <source>
        <dbReference type="ARBA" id="ARBA00023002"/>
    </source>
</evidence>
<comment type="pathway">
    <text evidence="1">Lipid metabolism; butanoate metabolism.</text>
</comment>
<dbReference type="AlphaFoldDB" id="A0A2T6AY43"/>
<accession>A0A2T6AY43</accession>
<dbReference type="GO" id="GO:0006631">
    <property type="term" value="P:fatty acid metabolic process"/>
    <property type="evidence" value="ECO:0007669"/>
    <property type="project" value="InterPro"/>
</dbReference>
<evidence type="ECO:0000259" key="5">
    <source>
        <dbReference type="Pfam" id="PF00725"/>
    </source>
</evidence>
<evidence type="ECO:0000256" key="4">
    <source>
        <dbReference type="PIRSR" id="PIRSR000105-1"/>
    </source>
</evidence>
<gene>
    <name evidence="7" type="ORF">C8P63_14414</name>
</gene>
<proteinExistence type="inferred from homology"/>
<organism evidence="7 8">
    <name type="scientific">Melghirimyces profundicolus</name>
    <dbReference type="NCBI Taxonomy" id="1242148"/>
    <lineage>
        <taxon>Bacteria</taxon>
        <taxon>Bacillati</taxon>
        <taxon>Bacillota</taxon>
        <taxon>Bacilli</taxon>
        <taxon>Bacillales</taxon>
        <taxon>Thermoactinomycetaceae</taxon>
        <taxon>Melghirimyces</taxon>
    </lineage>
</organism>
<comment type="similarity">
    <text evidence="2">Belongs to the 3-hydroxyacyl-CoA dehydrogenase family.</text>
</comment>
<feature type="site" description="Important for catalytic activity" evidence="4">
    <location>
        <position position="144"/>
    </location>
</feature>
<protein>
    <submittedName>
        <fullName evidence="7">3-hydroxybutyryl-CoA dehydrogenase</fullName>
    </submittedName>
</protein>
<comment type="caution">
    <text evidence="7">The sequence shown here is derived from an EMBL/GenBank/DDBJ whole genome shotgun (WGS) entry which is preliminary data.</text>
</comment>
<dbReference type="InterPro" id="IPR036291">
    <property type="entry name" value="NAD(P)-bd_dom_sf"/>
</dbReference>
<dbReference type="Gene3D" id="1.10.1040.10">
    <property type="entry name" value="N-(1-d-carboxylethyl)-l-norvaline Dehydrogenase, domain 2"/>
    <property type="match status" value="1"/>
</dbReference>
<dbReference type="GO" id="GO:0070403">
    <property type="term" value="F:NAD+ binding"/>
    <property type="evidence" value="ECO:0007669"/>
    <property type="project" value="InterPro"/>
</dbReference>
<keyword evidence="8" id="KW-1185">Reference proteome</keyword>
<dbReference type="PANTHER" id="PTHR48075">
    <property type="entry name" value="3-HYDROXYACYL-COA DEHYDROGENASE FAMILY PROTEIN"/>
    <property type="match status" value="1"/>
</dbReference>
<dbReference type="InterPro" id="IPR008927">
    <property type="entry name" value="6-PGluconate_DH-like_C_sf"/>
</dbReference>
<name>A0A2T6AY43_9BACL</name>
<feature type="domain" description="3-hydroxyacyl-CoA dehydrogenase NAD binding" evidence="6">
    <location>
        <begin position="8"/>
        <end position="187"/>
    </location>
</feature>
<dbReference type="SUPFAM" id="SSF48179">
    <property type="entry name" value="6-phosphogluconate dehydrogenase C-terminal domain-like"/>
    <property type="match status" value="1"/>
</dbReference>
<evidence type="ECO:0000313" key="8">
    <source>
        <dbReference type="Proteomes" id="UP000244240"/>
    </source>
</evidence>
<dbReference type="Gene3D" id="3.40.50.720">
    <property type="entry name" value="NAD(P)-binding Rossmann-like Domain"/>
    <property type="match status" value="1"/>
</dbReference>
<sequence length="295" mass="32980">MKVDDIRKICVVGSGSMGHQIAMLCALGGIETTVQDISQEALENARRKLEAILDDWVRKGKISESNKKTAFSRLTFSADLMEAASDADFVIEAVVEKLDVKRKVFKKLDELTPPHAILATNSSTIVNSLIADVTCRPDKVCNMHFFYPPLVMDCVEVVMSDATSEETAQVTLDLCKRIGRTGVLLRKEISGFVANRILGALQKEAMKLYEMGIADFRDIDLVVTKALRHPLGPFQLMDLSGIDVIHYVMKQQYAESKDPNDCPPRFVEEKVEKGELGRKTGKGFYDYDKKDRVRS</sequence>
<dbReference type="FunFam" id="3.40.50.720:FF:000009">
    <property type="entry name" value="Fatty oxidation complex, alpha subunit"/>
    <property type="match status" value="1"/>
</dbReference>
<dbReference type="PANTHER" id="PTHR48075:SF5">
    <property type="entry name" value="3-HYDROXYBUTYRYL-COA DEHYDROGENASE"/>
    <property type="match status" value="1"/>
</dbReference>
<dbReference type="EMBL" id="QBKR01000044">
    <property type="protein sequence ID" value="PTX48722.1"/>
    <property type="molecule type" value="Genomic_DNA"/>
</dbReference>
<evidence type="ECO:0000256" key="1">
    <source>
        <dbReference type="ARBA" id="ARBA00005086"/>
    </source>
</evidence>
<dbReference type="GO" id="GO:0016616">
    <property type="term" value="F:oxidoreductase activity, acting on the CH-OH group of donors, NAD or NADP as acceptor"/>
    <property type="evidence" value="ECO:0007669"/>
    <property type="project" value="InterPro"/>
</dbReference>
<dbReference type="InterPro" id="IPR013328">
    <property type="entry name" value="6PGD_dom2"/>
</dbReference>
<feature type="domain" description="3-hydroxyacyl-CoA dehydrogenase C-terminal" evidence="5">
    <location>
        <begin position="191"/>
        <end position="287"/>
    </location>
</feature>
<dbReference type="Proteomes" id="UP000244240">
    <property type="component" value="Unassembled WGS sequence"/>
</dbReference>
<dbReference type="Pfam" id="PF00725">
    <property type="entry name" value="3HCDH"/>
    <property type="match status" value="1"/>
</dbReference>
<reference evidence="7 8" key="1">
    <citation type="submission" date="2018-04" db="EMBL/GenBank/DDBJ databases">
        <title>Genomic Encyclopedia of Archaeal and Bacterial Type Strains, Phase II (KMG-II): from individual species to whole genera.</title>
        <authorList>
            <person name="Goeker M."/>
        </authorList>
    </citation>
    <scope>NUCLEOTIDE SEQUENCE [LARGE SCALE GENOMIC DNA]</scope>
    <source>
        <strain evidence="7 8">DSM 45787</strain>
    </source>
</reference>
<dbReference type="Pfam" id="PF02737">
    <property type="entry name" value="3HCDH_N"/>
    <property type="match status" value="1"/>
</dbReference>
<keyword evidence="3" id="KW-0560">Oxidoreductase</keyword>